<feature type="region of interest" description="Disordered" evidence="3">
    <location>
        <begin position="1"/>
        <end position="77"/>
    </location>
</feature>
<feature type="compositionally biased region" description="Polar residues" evidence="3">
    <location>
        <begin position="443"/>
        <end position="464"/>
    </location>
</feature>
<feature type="region of interest" description="Disordered" evidence="3">
    <location>
        <begin position="212"/>
        <end position="261"/>
    </location>
</feature>
<feature type="compositionally biased region" description="Polar residues" evidence="3">
    <location>
        <begin position="527"/>
        <end position="552"/>
    </location>
</feature>
<reference evidence="6" key="1">
    <citation type="submission" date="2022-07" db="EMBL/GenBank/DDBJ databases">
        <title>Phylogenomic reconstructions and comparative analyses of Kickxellomycotina fungi.</title>
        <authorList>
            <person name="Reynolds N.K."/>
            <person name="Stajich J.E."/>
            <person name="Barry K."/>
            <person name="Grigoriev I.V."/>
            <person name="Crous P."/>
            <person name="Smith M.E."/>
        </authorList>
    </citation>
    <scope>NUCLEOTIDE SEQUENCE</scope>
    <source>
        <strain evidence="6">NBRC 100468</strain>
    </source>
</reference>
<keyword evidence="7" id="KW-1185">Reference proteome</keyword>
<evidence type="ECO:0000259" key="5">
    <source>
        <dbReference type="PROSITE" id="PS50219"/>
    </source>
</evidence>
<dbReference type="PROSITE" id="PS50219">
    <property type="entry name" value="CNH"/>
    <property type="match status" value="1"/>
</dbReference>
<gene>
    <name evidence="6" type="primary">ROM2_2</name>
    <name evidence="6" type="ORF">H4219_004632</name>
</gene>
<feature type="compositionally biased region" description="Polar residues" evidence="3">
    <location>
        <begin position="1386"/>
        <end position="1402"/>
    </location>
</feature>
<name>A0A9W8DL72_9FUNG</name>
<organism evidence="6 7">
    <name type="scientific">Mycoemilia scoparia</name>
    <dbReference type="NCBI Taxonomy" id="417184"/>
    <lineage>
        <taxon>Eukaryota</taxon>
        <taxon>Fungi</taxon>
        <taxon>Fungi incertae sedis</taxon>
        <taxon>Zoopagomycota</taxon>
        <taxon>Kickxellomycotina</taxon>
        <taxon>Kickxellomycetes</taxon>
        <taxon>Kickxellales</taxon>
        <taxon>Kickxellaceae</taxon>
        <taxon>Mycoemilia</taxon>
    </lineage>
</organism>
<dbReference type="Pfam" id="PF15405">
    <property type="entry name" value="PH_5"/>
    <property type="match status" value="1"/>
</dbReference>
<evidence type="ECO:0000313" key="7">
    <source>
        <dbReference type="Proteomes" id="UP001150538"/>
    </source>
</evidence>
<dbReference type="Proteomes" id="UP001150538">
    <property type="component" value="Unassembled WGS sequence"/>
</dbReference>
<comment type="caution">
    <text evidence="6">The sequence shown here is derived from an EMBL/GenBank/DDBJ whole genome shotgun (WGS) entry which is preliminary data.</text>
</comment>
<feature type="domain" description="DH" evidence="4">
    <location>
        <begin position="664"/>
        <end position="853"/>
    </location>
</feature>
<feature type="compositionally biased region" description="Polar residues" evidence="3">
    <location>
        <begin position="19"/>
        <end position="30"/>
    </location>
</feature>
<feature type="region of interest" description="Disordered" evidence="3">
    <location>
        <begin position="512"/>
        <end position="568"/>
    </location>
</feature>
<dbReference type="InterPro" id="IPR011993">
    <property type="entry name" value="PH-like_dom_sf"/>
</dbReference>
<dbReference type="Gene3D" id="2.30.29.30">
    <property type="entry name" value="Pleckstrin-homology domain (PH domain)/Phosphotyrosine-binding domain (PTB)"/>
    <property type="match status" value="1"/>
</dbReference>
<keyword evidence="1" id="KW-0597">Phosphoprotein</keyword>
<dbReference type="CDD" id="cd00160">
    <property type="entry name" value="RhoGEF"/>
    <property type="match status" value="1"/>
</dbReference>
<dbReference type="PROSITE" id="PS50010">
    <property type="entry name" value="DH_2"/>
    <property type="match status" value="1"/>
</dbReference>
<evidence type="ECO:0000259" key="4">
    <source>
        <dbReference type="PROSITE" id="PS50010"/>
    </source>
</evidence>
<dbReference type="SMART" id="SM00325">
    <property type="entry name" value="RhoGEF"/>
    <property type="match status" value="1"/>
</dbReference>
<accession>A0A9W8DL72</accession>
<dbReference type="InterPro" id="IPR052233">
    <property type="entry name" value="Rho-type_GEFs"/>
</dbReference>
<feature type="region of interest" description="Disordered" evidence="3">
    <location>
        <begin position="436"/>
        <end position="468"/>
    </location>
</feature>
<dbReference type="InterPro" id="IPR000219">
    <property type="entry name" value="DH_dom"/>
</dbReference>
<dbReference type="Pfam" id="PF00780">
    <property type="entry name" value="CNH"/>
    <property type="match status" value="1"/>
</dbReference>
<dbReference type="OrthoDB" id="2272012at2759"/>
<dbReference type="PANTHER" id="PTHR46572">
    <property type="entry name" value="RHO1 GDP-GTP EXCHANGE PROTEIN 1-RELATED"/>
    <property type="match status" value="1"/>
</dbReference>
<dbReference type="SMART" id="SM00036">
    <property type="entry name" value="CNH"/>
    <property type="match status" value="1"/>
</dbReference>
<dbReference type="SUPFAM" id="SSF48065">
    <property type="entry name" value="DBL homology domain (DH-domain)"/>
    <property type="match status" value="1"/>
</dbReference>
<dbReference type="EMBL" id="JANBPU010000180">
    <property type="protein sequence ID" value="KAJ1914787.1"/>
    <property type="molecule type" value="Genomic_DNA"/>
</dbReference>
<dbReference type="InterPro" id="IPR035899">
    <property type="entry name" value="DBL_dom_sf"/>
</dbReference>
<feature type="region of interest" description="Disordered" evidence="3">
    <location>
        <begin position="1386"/>
        <end position="1426"/>
    </location>
</feature>
<dbReference type="PANTHER" id="PTHR46572:SF1">
    <property type="entry name" value="RHO1 GUANINE NUCLEOTIDE EXCHANGE FACTOR TUS1"/>
    <property type="match status" value="1"/>
</dbReference>
<dbReference type="InterPro" id="IPR001180">
    <property type="entry name" value="CNH_dom"/>
</dbReference>
<feature type="domain" description="CNH" evidence="5">
    <location>
        <begin position="1051"/>
        <end position="1354"/>
    </location>
</feature>
<evidence type="ECO:0000256" key="1">
    <source>
        <dbReference type="ARBA" id="ARBA00022553"/>
    </source>
</evidence>
<keyword evidence="2" id="KW-0344">Guanine-nucleotide releasing factor</keyword>
<evidence type="ECO:0000313" key="6">
    <source>
        <dbReference type="EMBL" id="KAJ1914787.1"/>
    </source>
</evidence>
<dbReference type="Gene3D" id="1.20.900.10">
    <property type="entry name" value="Dbl homology (DH) domain"/>
    <property type="match status" value="1"/>
</dbReference>
<dbReference type="InterPro" id="IPR041675">
    <property type="entry name" value="PH_5"/>
</dbReference>
<proteinExistence type="predicted"/>
<protein>
    <submittedName>
        <fullName evidence="6">RHO1 GDP-GTP exchange protein 2</fullName>
    </submittedName>
</protein>
<feature type="compositionally biased region" description="Low complexity" evidence="3">
    <location>
        <begin position="1403"/>
        <end position="1419"/>
    </location>
</feature>
<feature type="compositionally biased region" description="Low complexity" evidence="3">
    <location>
        <begin position="558"/>
        <end position="568"/>
    </location>
</feature>
<sequence>MRTSFLKSVFSSRRKNVPGHSNHSGPSLATESGEVQYARLQRPSTAISPEAPHSSLHHSQSNGRHLVRPSKPGSARKSRFNRLKTMPSTLSLNTSEKLESKKLVSPAEELKMSFLKNLELGAHVFENTKYQMVFLGSHAFDVVINLLGLQDRKIAASIIRKLDHLGLYEHVVGKSGRRCKGLGIADSDEELYTLTRQAFRCLLPYSPATDLPATPTTDLPIEKGSGEHLARHESQPDIEKRHRTTDSTSSRSNIERPTNPVFKFPGYDIDPSITSESIDIDSDTPNSACTLDSLETVEIPSCQFNDVFESWTSEKNAQSSLDIFARLSDNSSSTTSFSKMGEQKDKANGYSSCSYLVYGSKFDSGIAQDTSCKDSGAIVSKDCSPAMVSNRDAAFIEDYDYKITDHSSQHSGQSKTTEPTTSALVARTVEIRKVGTAPAGSIGDSTPDYTCQPPQNSQRRPSSGITGGVLESVPIRSRVAKRSESLLNLLRPKSMAEGLRREFISNRPESMVVSLGTGKPTEERPQSEVSNWSTSANTYTPSLRVAGTSTSTKHNHIPSTPMTTSTTCGTASPSYHMVGLAQDPRLSTASNTLYSPSTASIPGNHSSEWVYGDSVSTKASRSGHHVYEGDCQSLGYSGVVSRALLWKHTVPKSLLETLSADTVALQEIIYETIGTERDYIHDMEVIDTIFTDPLRRSGSQIVPQNTVDDLIYKLFYNYRAVLEINKQLCDKLCALQRSESIVSGIGEAFLEWSENLEPLVDYSVHVPVAQVDLEQELARNPVFSNFTRMAEQHPDARRLPIQSFIGRPAARLAKYPLLLPTILKHTPKDSPDYTILPIVIERIKTALDRIDRLSGEQADELRMRKLRMQLKPSREVSLDALDIDNPGRRVVHEGLLYRSDGQRIMAFLLDNALVLAAEHKSVHAKGVAEYTIEREPIPIYLLDVSLPNELSAHNGLSGSTAATMGRRMLARAGLRKGQGHASIDAIPSSCVPLLIHRLGPDGFVAHMWAGNAQEQQQWKDIARSRIFSAGLSELGNQIVGYGISETDFRKTCKPLCSTTYQSPSTGFQMIMIGAEDGLYMGLSHKSTSIRRISTMPMVTSVHVFEEYDMVVVLENHMLVAYSLGDVEDPNNWGRDISGTTLAHSVSYIAVGRYRGRPLLVYARVRSSLSTFSCIQPYDAKAMAAAGPTEFKKGRTVFRNGKYRLHIVQEFVIGNESYGMQFFRKKLCVICKESFEIVDIRRGYEHVGLPSPLDPDLLFVQQEKSGRPLAIHKIDNEFLLCYQEFAFYLEKSGKRTRPELLIRWLVPPTQVIVSAPYIIAFNPIFIEVRHSKTGNLEHTIRLPNGVCLNPGSVQNGIHISAPPESTTYVNKIIELEAFSQAKCTTPVSHLSKSPSLKQSNRLGSSRSSTSIHTSSSTSPSPHIPLRPTQQFHTIFELHFP</sequence>
<dbReference type="Pfam" id="PF00621">
    <property type="entry name" value="RhoGEF"/>
    <property type="match status" value="1"/>
</dbReference>
<evidence type="ECO:0000256" key="3">
    <source>
        <dbReference type="SAM" id="MobiDB-lite"/>
    </source>
</evidence>
<evidence type="ECO:0000256" key="2">
    <source>
        <dbReference type="ARBA" id="ARBA00022658"/>
    </source>
</evidence>
<feature type="compositionally biased region" description="Basic and acidic residues" evidence="3">
    <location>
        <begin position="220"/>
        <end position="240"/>
    </location>
</feature>
<feature type="compositionally biased region" description="Polar residues" evidence="3">
    <location>
        <begin position="1"/>
        <end position="11"/>
    </location>
</feature>
<dbReference type="GO" id="GO:0005085">
    <property type="term" value="F:guanyl-nucleotide exchange factor activity"/>
    <property type="evidence" value="ECO:0007669"/>
    <property type="project" value="UniProtKB-KW"/>
</dbReference>